<feature type="transmembrane region" description="Helical" evidence="3">
    <location>
        <begin position="39"/>
        <end position="59"/>
    </location>
</feature>
<feature type="region of interest" description="Disordered" evidence="2">
    <location>
        <begin position="254"/>
        <end position="277"/>
    </location>
</feature>
<dbReference type="RefSeq" id="WP_160798524.1">
    <property type="nucleotide sequence ID" value="NZ_JAKEVE010000017.1"/>
</dbReference>
<protein>
    <submittedName>
        <fullName evidence="5">Diguanylate cyclase</fullName>
    </submittedName>
</protein>
<reference evidence="5 6" key="1">
    <citation type="submission" date="2019-12" db="EMBL/GenBank/DDBJ databases">
        <title>Shewanella insulae sp. nov., isolated from a tidal flat.</title>
        <authorList>
            <person name="Yoon J.-H."/>
        </authorList>
    </citation>
    <scope>NUCLEOTIDE SEQUENCE [LARGE SCALE GENOMIC DNA]</scope>
    <source>
        <strain evidence="5 6">JBTF-M18</strain>
    </source>
</reference>
<dbReference type="SUPFAM" id="SSF55073">
    <property type="entry name" value="Nucleotide cyclase"/>
    <property type="match status" value="1"/>
</dbReference>
<keyword evidence="3" id="KW-0812">Transmembrane</keyword>
<dbReference type="InterPro" id="IPR043128">
    <property type="entry name" value="Rev_trsase/Diguanyl_cyclase"/>
</dbReference>
<feature type="domain" description="GGDEF" evidence="4">
    <location>
        <begin position="133"/>
        <end position="265"/>
    </location>
</feature>
<dbReference type="NCBIfam" id="TIGR00254">
    <property type="entry name" value="GGDEF"/>
    <property type="match status" value="1"/>
</dbReference>
<name>A0A6L7I555_9GAMM</name>
<gene>
    <name evidence="5" type="ORF">GNT65_17745</name>
</gene>
<evidence type="ECO:0000256" key="2">
    <source>
        <dbReference type="SAM" id="MobiDB-lite"/>
    </source>
</evidence>
<evidence type="ECO:0000313" key="6">
    <source>
        <dbReference type="Proteomes" id="UP000474778"/>
    </source>
</evidence>
<sequence>MTAFAIFIVLLGLMGLLTSLIPTYQICLLKPPQSQGWHLLLLMIGLFIFGYLGFLWMLLNREIGTLEIVVSLVFSAGGAFVWLIVKMSKKTIEKLQDTLDDKHYQAYHDSLTDLPNRHMLYETMERLIKENGSSFTFIMMDLDDFKMINDNLGHDAGDKVLEIIAYRIERIMPPQGLPVRLGGDEFAVLLPKSDLSQAQRLAEQIQKAVIEDIHCEGHLLAVGISIGMARYPQDGEDRKTLMKNADIAMYRSKQNNSDYESFSQTSDLPPPLEPLSP</sequence>
<dbReference type="GO" id="GO:0003824">
    <property type="term" value="F:catalytic activity"/>
    <property type="evidence" value="ECO:0007669"/>
    <property type="project" value="UniProtKB-ARBA"/>
</dbReference>
<dbReference type="AlphaFoldDB" id="A0A6L7I555"/>
<dbReference type="Pfam" id="PF00990">
    <property type="entry name" value="GGDEF"/>
    <property type="match status" value="1"/>
</dbReference>
<dbReference type="PANTHER" id="PTHR46663:SF2">
    <property type="entry name" value="GGDEF DOMAIN-CONTAINING PROTEIN"/>
    <property type="match status" value="1"/>
</dbReference>
<evidence type="ECO:0000256" key="3">
    <source>
        <dbReference type="SAM" id="Phobius"/>
    </source>
</evidence>
<dbReference type="Gene3D" id="3.30.70.270">
    <property type="match status" value="1"/>
</dbReference>
<feature type="compositionally biased region" description="Polar residues" evidence="2">
    <location>
        <begin position="254"/>
        <end position="267"/>
    </location>
</feature>
<evidence type="ECO:0000313" key="5">
    <source>
        <dbReference type="EMBL" id="MXR70501.1"/>
    </source>
</evidence>
<proteinExistence type="predicted"/>
<dbReference type="SMART" id="SM00267">
    <property type="entry name" value="GGDEF"/>
    <property type="match status" value="1"/>
</dbReference>
<feature type="transmembrane region" description="Helical" evidence="3">
    <location>
        <begin position="6"/>
        <end position="27"/>
    </location>
</feature>
<dbReference type="FunFam" id="3.30.70.270:FF:000001">
    <property type="entry name" value="Diguanylate cyclase domain protein"/>
    <property type="match status" value="1"/>
</dbReference>
<comment type="cofactor">
    <cofactor evidence="1">
        <name>Mg(2+)</name>
        <dbReference type="ChEBI" id="CHEBI:18420"/>
    </cofactor>
</comment>
<accession>A0A6L7I555</accession>
<evidence type="ECO:0000259" key="4">
    <source>
        <dbReference type="PROSITE" id="PS50887"/>
    </source>
</evidence>
<dbReference type="InterPro" id="IPR029787">
    <property type="entry name" value="Nucleotide_cyclase"/>
</dbReference>
<keyword evidence="3" id="KW-0472">Membrane</keyword>
<organism evidence="5 6">
    <name type="scientific">Shewanella insulae</name>
    <dbReference type="NCBI Taxonomy" id="2681496"/>
    <lineage>
        <taxon>Bacteria</taxon>
        <taxon>Pseudomonadati</taxon>
        <taxon>Pseudomonadota</taxon>
        <taxon>Gammaproteobacteria</taxon>
        <taxon>Alteromonadales</taxon>
        <taxon>Shewanellaceae</taxon>
        <taxon>Shewanella</taxon>
    </lineage>
</organism>
<keyword evidence="6" id="KW-1185">Reference proteome</keyword>
<dbReference type="PANTHER" id="PTHR46663">
    <property type="entry name" value="DIGUANYLATE CYCLASE DGCT-RELATED"/>
    <property type="match status" value="1"/>
</dbReference>
<feature type="compositionally biased region" description="Pro residues" evidence="2">
    <location>
        <begin position="268"/>
        <end position="277"/>
    </location>
</feature>
<comment type="caution">
    <text evidence="5">The sequence shown here is derived from an EMBL/GenBank/DDBJ whole genome shotgun (WGS) entry which is preliminary data.</text>
</comment>
<feature type="transmembrane region" description="Helical" evidence="3">
    <location>
        <begin position="65"/>
        <end position="85"/>
    </location>
</feature>
<dbReference type="EMBL" id="WRPA01000020">
    <property type="protein sequence ID" value="MXR70501.1"/>
    <property type="molecule type" value="Genomic_DNA"/>
</dbReference>
<evidence type="ECO:0000256" key="1">
    <source>
        <dbReference type="ARBA" id="ARBA00001946"/>
    </source>
</evidence>
<dbReference type="Proteomes" id="UP000474778">
    <property type="component" value="Unassembled WGS sequence"/>
</dbReference>
<keyword evidence="3" id="KW-1133">Transmembrane helix</keyword>
<dbReference type="InterPro" id="IPR052163">
    <property type="entry name" value="DGC-Regulatory_Protein"/>
</dbReference>
<dbReference type="InterPro" id="IPR000160">
    <property type="entry name" value="GGDEF_dom"/>
</dbReference>
<dbReference type="PROSITE" id="PS50887">
    <property type="entry name" value="GGDEF"/>
    <property type="match status" value="1"/>
</dbReference>
<dbReference type="CDD" id="cd01949">
    <property type="entry name" value="GGDEF"/>
    <property type="match status" value="1"/>
</dbReference>